<accession>A0A366IE20</accession>
<dbReference type="Proteomes" id="UP000253509">
    <property type="component" value="Unassembled WGS sequence"/>
</dbReference>
<dbReference type="PANTHER" id="PTHR43124">
    <property type="entry name" value="PURINE EFFLUX PUMP PBUE"/>
    <property type="match status" value="1"/>
</dbReference>
<keyword evidence="3 7" id="KW-0812">Transmembrane</keyword>
<feature type="transmembrane region" description="Helical" evidence="7">
    <location>
        <begin position="366"/>
        <end position="385"/>
    </location>
</feature>
<evidence type="ECO:0000313" key="8">
    <source>
        <dbReference type="EMBL" id="RBP69324.1"/>
    </source>
</evidence>
<reference evidence="8 9" key="1">
    <citation type="submission" date="2018-06" db="EMBL/GenBank/DDBJ databases">
        <title>Freshwater and sediment microbial communities from various areas in North America, analyzing microbe dynamics in response to fracking.</title>
        <authorList>
            <person name="Lamendella R."/>
        </authorList>
    </citation>
    <scope>NUCLEOTIDE SEQUENCE [LARGE SCALE GENOMIC DNA]</scope>
    <source>
        <strain evidence="8 9">3b_TX</strain>
    </source>
</reference>
<gene>
    <name evidence="8" type="ORF">DFO65_11322</name>
</gene>
<evidence type="ECO:0000256" key="6">
    <source>
        <dbReference type="SAM" id="MobiDB-lite"/>
    </source>
</evidence>
<evidence type="ECO:0000256" key="3">
    <source>
        <dbReference type="ARBA" id="ARBA00022692"/>
    </source>
</evidence>
<feature type="transmembrane region" description="Helical" evidence="7">
    <location>
        <begin position="305"/>
        <end position="330"/>
    </location>
</feature>
<dbReference type="EMBL" id="QNSB01000013">
    <property type="protein sequence ID" value="RBP69324.1"/>
    <property type="molecule type" value="Genomic_DNA"/>
</dbReference>
<keyword evidence="5 7" id="KW-0472">Membrane</keyword>
<keyword evidence="4 7" id="KW-1133">Transmembrane helix</keyword>
<feature type="transmembrane region" description="Helical" evidence="7">
    <location>
        <begin position="15"/>
        <end position="40"/>
    </location>
</feature>
<evidence type="ECO:0000256" key="5">
    <source>
        <dbReference type="ARBA" id="ARBA00023136"/>
    </source>
</evidence>
<feature type="transmembrane region" description="Helical" evidence="7">
    <location>
        <begin position="209"/>
        <end position="230"/>
    </location>
</feature>
<comment type="caution">
    <text evidence="8">The sequence shown here is derived from an EMBL/GenBank/DDBJ whole genome shotgun (WGS) entry which is preliminary data.</text>
</comment>
<dbReference type="AlphaFoldDB" id="A0A366IE20"/>
<dbReference type="GO" id="GO:0022857">
    <property type="term" value="F:transmembrane transporter activity"/>
    <property type="evidence" value="ECO:0007669"/>
    <property type="project" value="InterPro"/>
</dbReference>
<dbReference type="InterPro" id="IPR011701">
    <property type="entry name" value="MFS"/>
</dbReference>
<feature type="transmembrane region" description="Helical" evidence="7">
    <location>
        <begin position="250"/>
        <end position="273"/>
    </location>
</feature>
<dbReference type="Pfam" id="PF07690">
    <property type="entry name" value="MFS_1"/>
    <property type="match status" value="1"/>
</dbReference>
<name>A0A366IE20_9MICO</name>
<dbReference type="PANTHER" id="PTHR43124:SF10">
    <property type="entry name" value="PURINE EFFLUX PUMP PBUE"/>
    <property type="match status" value="1"/>
</dbReference>
<comment type="subcellular location">
    <subcellularLocation>
        <location evidence="1">Cell membrane</location>
        <topology evidence="1">Multi-pass membrane protein</topology>
    </subcellularLocation>
</comment>
<feature type="transmembrane region" description="Helical" evidence="7">
    <location>
        <begin position="105"/>
        <end position="126"/>
    </location>
</feature>
<feature type="transmembrane region" description="Helical" evidence="7">
    <location>
        <begin position="52"/>
        <end position="71"/>
    </location>
</feature>
<proteinExistence type="predicted"/>
<organism evidence="8 9">
    <name type="scientific">Brevibacterium celere</name>
    <dbReference type="NCBI Taxonomy" id="225845"/>
    <lineage>
        <taxon>Bacteria</taxon>
        <taxon>Bacillati</taxon>
        <taxon>Actinomycetota</taxon>
        <taxon>Actinomycetes</taxon>
        <taxon>Micrococcales</taxon>
        <taxon>Brevibacteriaceae</taxon>
        <taxon>Brevibacterium</taxon>
    </lineage>
</organism>
<feature type="transmembrane region" description="Helical" evidence="7">
    <location>
        <begin position="78"/>
        <end position="99"/>
    </location>
</feature>
<dbReference type="GO" id="GO:0005886">
    <property type="term" value="C:plasma membrane"/>
    <property type="evidence" value="ECO:0007669"/>
    <property type="project" value="UniProtKB-SubCell"/>
</dbReference>
<feature type="transmembrane region" description="Helical" evidence="7">
    <location>
        <begin position="342"/>
        <end position="360"/>
    </location>
</feature>
<evidence type="ECO:0000256" key="1">
    <source>
        <dbReference type="ARBA" id="ARBA00004651"/>
    </source>
</evidence>
<evidence type="ECO:0000256" key="4">
    <source>
        <dbReference type="ARBA" id="ARBA00022989"/>
    </source>
</evidence>
<dbReference type="InterPro" id="IPR050189">
    <property type="entry name" value="MFS_Efflux_Transporters"/>
</dbReference>
<dbReference type="Gene3D" id="1.20.1250.20">
    <property type="entry name" value="MFS general substrate transporter like domains"/>
    <property type="match status" value="2"/>
</dbReference>
<feature type="transmembrane region" description="Helical" evidence="7">
    <location>
        <begin position="280"/>
        <end position="299"/>
    </location>
</feature>
<dbReference type="InterPro" id="IPR036259">
    <property type="entry name" value="MFS_trans_sf"/>
</dbReference>
<feature type="compositionally biased region" description="Low complexity" evidence="6">
    <location>
        <begin position="396"/>
        <end position="408"/>
    </location>
</feature>
<dbReference type="RefSeq" id="WP_113905260.1">
    <property type="nucleotide sequence ID" value="NZ_QNSB01000013.1"/>
</dbReference>
<feature type="region of interest" description="Disordered" evidence="6">
    <location>
        <begin position="391"/>
        <end position="414"/>
    </location>
</feature>
<evidence type="ECO:0000256" key="2">
    <source>
        <dbReference type="ARBA" id="ARBA00022475"/>
    </source>
</evidence>
<keyword evidence="9" id="KW-1185">Reference proteome</keyword>
<sequence>MHADTAPPDRLSRRIYLFTSVFSAVLYTVLLVAPVIAFPLTAKYQLDPTQVGLLFSCELGAFSLATVPAYLWLSRVPLVRSVGFCTVVVILGNLVSGFVPTFEVLLVVRIITSLAAGSITVVLLALGPKTANPGRAFGLFVVCQLVMGALILAVFPSLYANADVSAMYWTLAGLSVVCLFFVPLVKGIDLAEAGAAKPGRLTSGRSTLATARIPAFVAGLASIVFFYIALSGVWSFMGQLSTAAGNSESATSIVLMIATIAGIASALLATILGDSPRRRAYLLSGFAVLAVSVLVLLGGPALLRFAIAAILFKFGWTFVLPYLISSISALGGGPQTMNTVNLMIGGGFALGPIIAGALIAGPGFTAMILFSFAALLAATAGAAFLTRRPAGEADSAPTTGTPAATAPGADKEWS</sequence>
<evidence type="ECO:0000313" key="9">
    <source>
        <dbReference type="Proteomes" id="UP000253509"/>
    </source>
</evidence>
<feature type="transmembrane region" description="Helical" evidence="7">
    <location>
        <begin position="166"/>
        <end position="188"/>
    </location>
</feature>
<protein>
    <submittedName>
        <fullName evidence="8">Putative MFS family arabinose efflux permease</fullName>
    </submittedName>
</protein>
<feature type="transmembrane region" description="Helical" evidence="7">
    <location>
        <begin position="138"/>
        <end position="160"/>
    </location>
</feature>
<evidence type="ECO:0000256" key="7">
    <source>
        <dbReference type="SAM" id="Phobius"/>
    </source>
</evidence>
<keyword evidence="2" id="KW-1003">Cell membrane</keyword>
<dbReference type="SUPFAM" id="SSF103473">
    <property type="entry name" value="MFS general substrate transporter"/>
    <property type="match status" value="1"/>
</dbReference>